<evidence type="ECO:0000256" key="3">
    <source>
        <dbReference type="ARBA" id="ARBA00022475"/>
    </source>
</evidence>
<evidence type="ECO:0000313" key="11">
    <source>
        <dbReference type="Proteomes" id="UP001222027"/>
    </source>
</evidence>
<dbReference type="EMBL" id="JAQQAF010000008">
    <property type="protein sequence ID" value="KAJ8465557.1"/>
    <property type="molecule type" value="Genomic_DNA"/>
</dbReference>
<protein>
    <submittedName>
        <fullName evidence="10">Uncharacterized protein</fullName>
    </submittedName>
</protein>
<keyword evidence="6 9" id="KW-0472">Membrane</keyword>
<evidence type="ECO:0000256" key="2">
    <source>
        <dbReference type="ARBA" id="ARBA00004651"/>
    </source>
</evidence>
<dbReference type="Proteomes" id="UP001222027">
    <property type="component" value="Unassembled WGS sequence"/>
</dbReference>
<dbReference type="PANTHER" id="PTHR28259:SF1">
    <property type="entry name" value="FLUORIDE EXPORT PROTEIN 1-RELATED"/>
    <property type="match status" value="1"/>
</dbReference>
<evidence type="ECO:0000256" key="5">
    <source>
        <dbReference type="ARBA" id="ARBA00022989"/>
    </source>
</evidence>
<dbReference type="PANTHER" id="PTHR28259">
    <property type="entry name" value="FLUORIDE EXPORT PROTEIN 1-RELATED"/>
    <property type="match status" value="1"/>
</dbReference>
<dbReference type="GO" id="GO:0005886">
    <property type="term" value="C:plasma membrane"/>
    <property type="evidence" value="ECO:0007669"/>
    <property type="project" value="UniProtKB-SubCell"/>
</dbReference>
<reference evidence="10 11" key="1">
    <citation type="submission" date="2022-12" db="EMBL/GenBank/DDBJ databases">
        <title>Chromosome-scale assembly of the Ensete ventricosum genome.</title>
        <authorList>
            <person name="Dussert Y."/>
            <person name="Stocks J."/>
            <person name="Wendawek A."/>
            <person name="Woldeyes F."/>
            <person name="Nichols R.A."/>
            <person name="Borrell J.S."/>
        </authorList>
    </citation>
    <scope>NUCLEOTIDE SEQUENCE [LARGE SCALE GENOMIC DNA]</scope>
    <source>
        <strain evidence="11">cv. Maze</strain>
        <tissue evidence="10">Seeds</tissue>
    </source>
</reference>
<keyword evidence="4 9" id="KW-0812">Transmembrane</keyword>
<comment type="caution">
    <text evidence="10">The sequence shown here is derived from an EMBL/GenBank/DDBJ whole genome shotgun (WGS) entry which is preliminary data.</text>
</comment>
<proteinExistence type="inferred from homology"/>
<feature type="transmembrane region" description="Helical" evidence="9">
    <location>
        <begin position="443"/>
        <end position="461"/>
    </location>
</feature>
<evidence type="ECO:0000313" key="10">
    <source>
        <dbReference type="EMBL" id="KAJ8465557.1"/>
    </source>
</evidence>
<keyword evidence="11" id="KW-1185">Reference proteome</keyword>
<organism evidence="10 11">
    <name type="scientific">Ensete ventricosum</name>
    <name type="common">Abyssinian banana</name>
    <name type="synonym">Musa ensete</name>
    <dbReference type="NCBI Taxonomy" id="4639"/>
    <lineage>
        <taxon>Eukaryota</taxon>
        <taxon>Viridiplantae</taxon>
        <taxon>Streptophyta</taxon>
        <taxon>Embryophyta</taxon>
        <taxon>Tracheophyta</taxon>
        <taxon>Spermatophyta</taxon>
        <taxon>Magnoliopsida</taxon>
        <taxon>Liliopsida</taxon>
        <taxon>Zingiberales</taxon>
        <taxon>Musaceae</taxon>
        <taxon>Ensete</taxon>
    </lineage>
</organism>
<evidence type="ECO:0000256" key="4">
    <source>
        <dbReference type="ARBA" id="ARBA00022692"/>
    </source>
</evidence>
<feature type="transmembrane region" description="Helical" evidence="9">
    <location>
        <begin position="529"/>
        <end position="549"/>
    </location>
</feature>
<dbReference type="Pfam" id="PF02537">
    <property type="entry name" value="CRCB"/>
    <property type="match status" value="2"/>
</dbReference>
<gene>
    <name evidence="10" type="ORF">OPV22_028109</name>
</gene>
<keyword evidence="3" id="KW-1003">Cell membrane</keyword>
<accession>A0AAV8P3P6</accession>
<feature type="transmembrane region" description="Helical" evidence="9">
    <location>
        <begin position="369"/>
        <end position="390"/>
    </location>
</feature>
<evidence type="ECO:0000256" key="6">
    <source>
        <dbReference type="ARBA" id="ARBA00023136"/>
    </source>
</evidence>
<keyword evidence="5 9" id="KW-1133">Transmembrane helix</keyword>
<feature type="transmembrane region" description="Helical" evidence="9">
    <location>
        <begin position="634"/>
        <end position="659"/>
    </location>
</feature>
<comment type="catalytic activity">
    <reaction evidence="8">
        <text>fluoride(in) = fluoride(out)</text>
        <dbReference type="Rhea" id="RHEA:76159"/>
        <dbReference type="ChEBI" id="CHEBI:17051"/>
    </reaction>
    <physiologicalReaction direction="left-to-right" evidence="8">
        <dbReference type="Rhea" id="RHEA:76160"/>
    </physiologicalReaction>
</comment>
<name>A0AAV8P3P6_ENSVE</name>
<dbReference type="AlphaFoldDB" id="A0AAV8P3P6"/>
<feature type="transmembrane region" description="Helical" evidence="9">
    <location>
        <begin position="599"/>
        <end position="622"/>
    </location>
</feature>
<dbReference type="GO" id="GO:1903425">
    <property type="term" value="F:fluoride transmembrane transporter activity"/>
    <property type="evidence" value="ECO:0007669"/>
    <property type="project" value="TreeGrafter"/>
</dbReference>
<sequence length="703" mass="77339">MQQRSGHENSSPTDKRVTKTFAYILGVPRRFVDELSLTKTARTFGGSPKKTRETSKQEHFWVQQAKTLVGSWASITKLLELCGHSMNREAGGRRNRRSHAGVAGGVLPPRLSSSSRSFVCCPGDPINYCILSRLLRQKECFFADMEQEHNRMHGSSRRDAVSESSSPTARSLGIYLSLDSSSQRIFMRTASLGRIGGTGYWQLGSTRPNLIVEGIPADTIRPAAAGDDQAIGVEMAGNGLKQGSLSRMSSRDSWRRGSISFSSDRGTIDNLALPQELIDRIDSSLAQVGCRGSLVDDKEREDGVVTFADDSLILSFNSWSYEANLPSVVTPLTEEIVSPLPTDSILSTTGKSQMTGIASSKDKQYKLPFWLDYISYLSHLTVFGILGVYTRYLLQKLFGPGLLHLTGDNPLYLDLPSNMIGSFLMGWIGFVFKADILHVSEHLLVGLSTGYLGSLTTFSGWNQKMLESSSKGHWVYTVAGLILGIFLVNYSIIVGVGCAGGLRRSIIDWCEKRRTNLEKWRVNNRNKHVVVMAAVLLIWCLLWILSGEFFRVKLNRVSDSAVLWLAFLVGPPGVWLRWRLARLNGRGIGSKQMLKWLPIGTLLANVLAAGIMAAAAIISKAVDTKRCTIIVSGFQLGFLGCLSTVSTFAAEIYALCILIHNAISGNSLSILQYWSILHQWSLRSHKKGASGTVAPLLFWMKGG</sequence>
<comment type="similarity">
    <text evidence="7">Belongs to the fluoride channel Fluc/FEX (TC 1.A.43) family.</text>
</comment>
<dbReference type="InterPro" id="IPR003691">
    <property type="entry name" value="FluC"/>
</dbReference>
<comment type="subcellular location">
    <subcellularLocation>
        <location evidence="2">Cell membrane</location>
        <topology evidence="2">Multi-pass membrane protein</topology>
    </subcellularLocation>
</comment>
<feature type="transmembrane region" description="Helical" evidence="9">
    <location>
        <begin position="410"/>
        <end position="431"/>
    </location>
</feature>
<evidence type="ECO:0000256" key="7">
    <source>
        <dbReference type="ARBA" id="ARBA00035120"/>
    </source>
</evidence>
<evidence type="ECO:0000256" key="8">
    <source>
        <dbReference type="ARBA" id="ARBA00035585"/>
    </source>
</evidence>
<evidence type="ECO:0000256" key="9">
    <source>
        <dbReference type="SAM" id="Phobius"/>
    </source>
</evidence>
<feature type="transmembrane region" description="Helical" evidence="9">
    <location>
        <begin position="561"/>
        <end position="578"/>
    </location>
</feature>
<feature type="transmembrane region" description="Helical" evidence="9">
    <location>
        <begin position="473"/>
        <end position="502"/>
    </location>
</feature>
<evidence type="ECO:0000256" key="1">
    <source>
        <dbReference type="ARBA" id="ARBA00002598"/>
    </source>
</evidence>
<comment type="function">
    <text evidence="1">Fluoride channel required for the rapid expulsion of cytoplasmic fluoride.</text>
</comment>